<feature type="domain" description="Phospholipid/glycerol acyltransferase" evidence="4">
    <location>
        <begin position="60"/>
        <end position="185"/>
    </location>
</feature>
<dbReference type="Pfam" id="PF01553">
    <property type="entry name" value="Acyltransferase"/>
    <property type="match status" value="1"/>
</dbReference>
<dbReference type="KEGG" id="sdyn:Mal52_35490"/>
<keyword evidence="3 5" id="KW-0012">Acyltransferase</keyword>
<dbReference type="RefSeq" id="WP_145377397.1">
    <property type="nucleotide sequence ID" value="NZ_CP036276.1"/>
</dbReference>
<dbReference type="SMART" id="SM00563">
    <property type="entry name" value="PlsC"/>
    <property type="match status" value="1"/>
</dbReference>
<reference evidence="5 6" key="1">
    <citation type="submission" date="2019-02" db="EMBL/GenBank/DDBJ databases">
        <title>Deep-cultivation of Planctomycetes and their phenomic and genomic characterization uncovers novel biology.</title>
        <authorList>
            <person name="Wiegand S."/>
            <person name="Jogler M."/>
            <person name="Boedeker C."/>
            <person name="Pinto D."/>
            <person name="Vollmers J."/>
            <person name="Rivas-Marin E."/>
            <person name="Kohn T."/>
            <person name="Peeters S.H."/>
            <person name="Heuer A."/>
            <person name="Rast P."/>
            <person name="Oberbeckmann S."/>
            <person name="Bunk B."/>
            <person name="Jeske O."/>
            <person name="Meyerdierks A."/>
            <person name="Storesund J.E."/>
            <person name="Kallscheuer N."/>
            <person name="Luecker S."/>
            <person name="Lage O.M."/>
            <person name="Pohl T."/>
            <person name="Merkel B.J."/>
            <person name="Hornburger P."/>
            <person name="Mueller R.-W."/>
            <person name="Bruemmer F."/>
            <person name="Labrenz M."/>
            <person name="Spormann A.M."/>
            <person name="Op den Camp H."/>
            <person name="Overmann J."/>
            <person name="Amann R."/>
            <person name="Jetten M.S.M."/>
            <person name="Mascher T."/>
            <person name="Medema M.H."/>
            <person name="Devos D.P."/>
            <person name="Kaster A.-K."/>
            <person name="Ovreas L."/>
            <person name="Rohde M."/>
            <person name="Galperin M.Y."/>
            <person name="Jogler C."/>
        </authorList>
    </citation>
    <scope>NUCLEOTIDE SEQUENCE [LARGE SCALE GENOMIC DNA]</scope>
    <source>
        <strain evidence="5 6">Mal52</strain>
    </source>
</reference>
<comment type="pathway">
    <text evidence="1">Lipid metabolism.</text>
</comment>
<evidence type="ECO:0000313" key="5">
    <source>
        <dbReference type="EMBL" id="QDU45061.1"/>
    </source>
</evidence>
<evidence type="ECO:0000256" key="3">
    <source>
        <dbReference type="ARBA" id="ARBA00023315"/>
    </source>
</evidence>
<dbReference type="Proteomes" id="UP000319383">
    <property type="component" value="Chromosome"/>
</dbReference>
<keyword evidence="6" id="KW-1185">Reference proteome</keyword>
<gene>
    <name evidence="5" type="ORF">Mal52_35490</name>
</gene>
<sequence length="410" mass="46758">MNRQPFETPPQWWPPKLSPFMIRVWRSLRRYQQIRQHRLLDIDVRGAEHLQAALAAGQGVVITPNHSSHADSYVLYHAAEVLACPLYFMTAWQVFGMSSRLESLVMQHHGCFSVDREGTDMRAFKQAVEIVQQRPHPLVIFPEGEVYHLNERITPFREGAAAIAMTAARKAERPITVVPCAIHYKYQTDPTPELLQVMRRLEEQISWRVRTDLSLHDRIYRFADGMIALKEVEYLGRSRSGPLAERVADLSDIILQRLAERHGVEEPEGLIIPERVKNLRRQVISRLDELDKTDSAREPLVHDMDDLFLVVQMFSYPGNYVSERPSIERIAETIDKFEEDFLNAPSAGIRGTRNAVVTFGDPLPVPVTRDRATGAELTRQLEVRVQRLMDETLAATPVEISGQCPVASGQ</sequence>
<evidence type="ECO:0000256" key="1">
    <source>
        <dbReference type="ARBA" id="ARBA00005189"/>
    </source>
</evidence>
<dbReference type="PANTHER" id="PTHR10434:SF40">
    <property type="entry name" value="1-ACYL-SN-GLYCEROL-3-PHOSPHATE ACYLTRANSFERASE"/>
    <property type="match status" value="1"/>
</dbReference>
<accession>A0A517ZRF5</accession>
<dbReference type="InterPro" id="IPR002123">
    <property type="entry name" value="Plipid/glycerol_acylTrfase"/>
</dbReference>
<name>A0A517ZRF5_9PLAN</name>
<keyword evidence="2 5" id="KW-0808">Transferase</keyword>
<protein>
    <submittedName>
        <fullName evidence="5">Acyltransferase</fullName>
    </submittedName>
</protein>
<dbReference type="GO" id="GO:0006654">
    <property type="term" value="P:phosphatidic acid biosynthetic process"/>
    <property type="evidence" value="ECO:0007669"/>
    <property type="project" value="TreeGrafter"/>
</dbReference>
<dbReference type="PANTHER" id="PTHR10434">
    <property type="entry name" value="1-ACYL-SN-GLYCEROL-3-PHOSPHATE ACYLTRANSFERASE"/>
    <property type="match status" value="1"/>
</dbReference>
<dbReference type="CDD" id="cd07989">
    <property type="entry name" value="LPLAT_AGPAT-like"/>
    <property type="match status" value="1"/>
</dbReference>
<evidence type="ECO:0000256" key="2">
    <source>
        <dbReference type="ARBA" id="ARBA00022679"/>
    </source>
</evidence>
<proteinExistence type="predicted"/>
<dbReference type="SUPFAM" id="SSF69593">
    <property type="entry name" value="Glycerol-3-phosphate (1)-acyltransferase"/>
    <property type="match status" value="1"/>
</dbReference>
<evidence type="ECO:0000313" key="6">
    <source>
        <dbReference type="Proteomes" id="UP000319383"/>
    </source>
</evidence>
<dbReference type="GO" id="GO:0003841">
    <property type="term" value="F:1-acylglycerol-3-phosphate O-acyltransferase activity"/>
    <property type="evidence" value="ECO:0007669"/>
    <property type="project" value="TreeGrafter"/>
</dbReference>
<dbReference type="AlphaFoldDB" id="A0A517ZRF5"/>
<dbReference type="EMBL" id="CP036276">
    <property type="protein sequence ID" value="QDU45061.1"/>
    <property type="molecule type" value="Genomic_DNA"/>
</dbReference>
<organism evidence="5 6">
    <name type="scientific">Symmachiella dynata</name>
    <dbReference type="NCBI Taxonomy" id="2527995"/>
    <lineage>
        <taxon>Bacteria</taxon>
        <taxon>Pseudomonadati</taxon>
        <taxon>Planctomycetota</taxon>
        <taxon>Planctomycetia</taxon>
        <taxon>Planctomycetales</taxon>
        <taxon>Planctomycetaceae</taxon>
        <taxon>Symmachiella</taxon>
    </lineage>
</organism>
<evidence type="ECO:0000259" key="4">
    <source>
        <dbReference type="SMART" id="SM00563"/>
    </source>
</evidence>